<dbReference type="AlphaFoldDB" id="A0A3G3K7A3"/>
<evidence type="ECO:0000256" key="6">
    <source>
        <dbReference type="ARBA" id="ARBA00023239"/>
    </source>
</evidence>
<keyword evidence="6 8" id="KW-0456">Lyase</keyword>
<dbReference type="PANTHER" id="PTHR43466">
    <property type="entry name" value="2-OXO-4-HYDROXY-4-CARBOXY-5-UREIDOIMIDAZOLINE DECARBOXYLASE-RELATED"/>
    <property type="match status" value="1"/>
</dbReference>
<feature type="domain" description="Oxo-4-hydroxy-4-carboxy-5-ureidoimidazoline decarboxylase" evidence="7">
    <location>
        <begin position="11"/>
        <end position="166"/>
    </location>
</feature>
<comment type="pathway">
    <text evidence="2">Purine metabolism; urate degradation; (S)-allantoin from urate: step 3/3.</text>
</comment>
<keyword evidence="9" id="KW-1185">Reference proteome</keyword>
<dbReference type="GO" id="GO:0006144">
    <property type="term" value="P:purine nucleobase metabolic process"/>
    <property type="evidence" value="ECO:0007669"/>
    <property type="project" value="UniProtKB-KW"/>
</dbReference>
<dbReference type="KEGG" id="coh:EAV92_12780"/>
<dbReference type="Pfam" id="PF09349">
    <property type="entry name" value="OHCU_decarbox"/>
    <property type="match status" value="1"/>
</dbReference>
<evidence type="ECO:0000313" key="9">
    <source>
        <dbReference type="Proteomes" id="UP000269097"/>
    </source>
</evidence>
<evidence type="ECO:0000256" key="1">
    <source>
        <dbReference type="ARBA" id="ARBA00001163"/>
    </source>
</evidence>
<organism evidence="8 9">
    <name type="scientific">Cohnella candidum</name>
    <dbReference type="NCBI Taxonomy" id="2674991"/>
    <lineage>
        <taxon>Bacteria</taxon>
        <taxon>Bacillati</taxon>
        <taxon>Bacillota</taxon>
        <taxon>Bacilli</taxon>
        <taxon>Bacillales</taxon>
        <taxon>Paenibacillaceae</taxon>
        <taxon>Cohnella</taxon>
    </lineage>
</organism>
<protein>
    <recommendedName>
        <fullName evidence="3">2-oxo-4-hydroxy-4-carboxy-5-ureidoimidazoline decarboxylase</fullName>
        <ecNumber evidence="3">4.1.1.97</ecNumber>
    </recommendedName>
</protein>
<keyword evidence="5" id="KW-0210">Decarboxylase</keyword>
<dbReference type="UniPathway" id="UPA00394">
    <property type="reaction ID" value="UER00652"/>
</dbReference>
<evidence type="ECO:0000256" key="5">
    <source>
        <dbReference type="ARBA" id="ARBA00022793"/>
    </source>
</evidence>
<name>A0A3G3K7A3_9BACL</name>
<accession>A0A3G3K7A3</accession>
<dbReference type="InterPro" id="IPR017580">
    <property type="entry name" value="OHCU_decarboxylase-1"/>
</dbReference>
<dbReference type="SUPFAM" id="SSF158694">
    <property type="entry name" value="UraD-Like"/>
    <property type="match status" value="1"/>
</dbReference>
<dbReference type="GO" id="GO:0051997">
    <property type="term" value="F:2-oxo-4-hydroxy-4-carboxy-5-ureidoimidazoline decarboxylase activity"/>
    <property type="evidence" value="ECO:0007669"/>
    <property type="project" value="UniProtKB-EC"/>
</dbReference>
<evidence type="ECO:0000259" key="7">
    <source>
        <dbReference type="Pfam" id="PF09349"/>
    </source>
</evidence>
<dbReference type="EC" id="4.1.1.97" evidence="3"/>
<reference evidence="8 9" key="1">
    <citation type="submission" date="2018-10" db="EMBL/GenBank/DDBJ databases">
        <title>Genome Sequence of Cohnella sp.</title>
        <authorList>
            <person name="Srinivasan S."/>
            <person name="Kim M.K."/>
        </authorList>
    </citation>
    <scope>NUCLEOTIDE SEQUENCE [LARGE SCALE GENOMIC DNA]</scope>
    <source>
        <strain evidence="8 9">18JY8-7</strain>
    </source>
</reference>
<dbReference type="PANTHER" id="PTHR43466:SF1">
    <property type="entry name" value="2-OXO-4-HYDROXY-4-CARBOXY-5-UREIDOIMIDAZOLINE DECARBOXYLASE-RELATED"/>
    <property type="match status" value="1"/>
</dbReference>
<dbReference type="GO" id="GO:0000255">
    <property type="term" value="P:allantoin metabolic process"/>
    <property type="evidence" value="ECO:0007669"/>
    <property type="project" value="InterPro"/>
</dbReference>
<keyword evidence="4" id="KW-0659">Purine metabolism</keyword>
<dbReference type="Proteomes" id="UP000269097">
    <property type="component" value="Chromosome"/>
</dbReference>
<comment type="catalytic activity">
    <reaction evidence="1">
        <text>5-hydroxy-2-oxo-4-ureido-2,5-dihydro-1H-imidazole-5-carboxylate + H(+) = (S)-allantoin + CO2</text>
        <dbReference type="Rhea" id="RHEA:26301"/>
        <dbReference type="ChEBI" id="CHEBI:15378"/>
        <dbReference type="ChEBI" id="CHEBI:15678"/>
        <dbReference type="ChEBI" id="CHEBI:16526"/>
        <dbReference type="ChEBI" id="CHEBI:58639"/>
        <dbReference type="EC" id="4.1.1.97"/>
    </reaction>
</comment>
<proteinExistence type="predicted"/>
<evidence type="ECO:0000313" key="8">
    <source>
        <dbReference type="EMBL" id="AYQ75629.1"/>
    </source>
</evidence>
<evidence type="ECO:0000256" key="2">
    <source>
        <dbReference type="ARBA" id="ARBA00004754"/>
    </source>
</evidence>
<dbReference type="InterPro" id="IPR036778">
    <property type="entry name" value="OHCU_decarboxylase_sf"/>
</dbReference>
<gene>
    <name evidence="8" type="primary">uraD</name>
    <name evidence="8" type="ORF">EAV92_12780</name>
</gene>
<dbReference type="InterPro" id="IPR018020">
    <property type="entry name" value="OHCU_decarboxylase"/>
</dbReference>
<dbReference type="NCBIfam" id="TIGR03164">
    <property type="entry name" value="UHCUDC"/>
    <property type="match status" value="1"/>
</dbReference>
<evidence type="ECO:0000256" key="3">
    <source>
        <dbReference type="ARBA" id="ARBA00012257"/>
    </source>
</evidence>
<evidence type="ECO:0000256" key="4">
    <source>
        <dbReference type="ARBA" id="ARBA00022631"/>
    </source>
</evidence>
<dbReference type="Gene3D" id="1.10.3330.10">
    <property type="entry name" value="Oxo-4-hydroxy-4-carboxy-5-ureidoimidazoline decarboxylase"/>
    <property type="match status" value="1"/>
</dbReference>
<dbReference type="GO" id="GO:0019628">
    <property type="term" value="P:urate catabolic process"/>
    <property type="evidence" value="ECO:0007669"/>
    <property type="project" value="UniProtKB-UniPathway"/>
</dbReference>
<sequence length="171" mass="18992">MVMSVTMAEINGMSRETFVERFGAVFEHSPWVAEQAWARRPFASAGELHARMMSIVLNAPEEKVLALIRAHPDLATRMGIGSLTAYSAKEQQGAGLDRLTPEEFGTFSSLNAAYMERFGFPFIFAVRGRGKDDILAAMRERVGHSAEEERKEALEQIGRIAAFRLADLIAE</sequence>
<dbReference type="EMBL" id="CP033433">
    <property type="protein sequence ID" value="AYQ75629.1"/>
    <property type="molecule type" value="Genomic_DNA"/>
</dbReference>